<feature type="domain" description="GtrA/DPMS transmembrane" evidence="6">
    <location>
        <begin position="30"/>
        <end position="159"/>
    </location>
</feature>
<gene>
    <name evidence="7" type="ORF">GCM10023093_04990</name>
</gene>
<feature type="transmembrane region" description="Helical" evidence="5">
    <location>
        <begin position="135"/>
        <end position="152"/>
    </location>
</feature>
<proteinExistence type="predicted"/>
<evidence type="ECO:0000256" key="2">
    <source>
        <dbReference type="ARBA" id="ARBA00022692"/>
    </source>
</evidence>
<feature type="transmembrane region" description="Helical" evidence="5">
    <location>
        <begin position="31"/>
        <end position="53"/>
    </location>
</feature>
<feature type="transmembrane region" description="Helical" evidence="5">
    <location>
        <begin position="73"/>
        <end position="93"/>
    </location>
</feature>
<name>A0ABP8N8I0_9BACT</name>
<evidence type="ECO:0000256" key="5">
    <source>
        <dbReference type="SAM" id="Phobius"/>
    </source>
</evidence>
<feature type="transmembrane region" description="Helical" evidence="5">
    <location>
        <begin position="105"/>
        <end position="123"/>
    </location>
</feature>
<sequence length="170" mass="19262">MLSAARNIINKTIDFFHPPFARIIPLQTFRYLACGGTNTVLSLVLYSFAFNIILRRESTHIYGNVNITAAVGAQIISFCVSFPIGFMLSRYIVFPESNIRGRKQLFRYALATATFILLTYVLIKTFAIMLPMVRADISFVFISVITAVLSYLSQRFFTFKTTAEEELGDQ</sequence>
<keyword evidence="4 5" id="KW-0472">Membrane</keyword>
<dbReference type="Proteomes" id="UP001500067">
    <property type="component" value="Unassembled WGS sequence"/>
</dbReference>
<keyword evidence="3 5" id="KW-1133">Transmembrane helix</keyword>
<evidence type="ECO:0000256" key="1">
    <source>
        <dbReference type="ARBA" id="ARBA00004141"/>
    </source>
</evidence>
<accession>A0ABP8N8I0</accession>
<dbReference type="InterPro" id="IPR007267">
    <property type="entry name" value="GtrA_DPMS_TM"/>
</dbReference>
<comment type="subcellular location">
    <subcellularLocation>
        <location evidence="1">Membrane</location>
        <topology evidence="1">Multi-pass membrane protein</topology>
    </subcellularLocation>
</comment>
<keyword evidence="8" id="KW-1185">Reference proteome</keyword>
<evidence type="ECO:0000256" key="4">
    <source>
        <dbReference type="ARBA" id="ARBA00023136"/>
    </source>
</evidence>
<dbReference type="EMBL" id="BAABFA010000005">
    <property type="protein sequence ID" value="GAA4461049.1"/>
    <property type="molecule type" value="Genomic_DNA"/>
</dbReference>
<keyword evidence="2 5" id="KW-0812">Transmembrane</keyword>
<dbReference type="RefSeq" id="WP_345078037.1">
    <property type="nucleotide sequence ID" value="NZ_BAABFA010000005.1"/>
</dbReference>
<reference evidence="8" key="1">
    <citation type="journal article" date="2019" name="Int. J. Syst. Evol. Microbiol.">
        <title>The Global Catalogue of Microorganisms (GCM) 10K type strain sequencing project: providing services to taxonomists for standard genome sequencing and annotation.</title>
        <authorList>
            <consortium name="The Broad Institute Genomics Platform"/>
            <consortium name="The Broad Institute Genome Sequencing Center for Infectious Disease"/>
            <person name="Wu L."/>
            <person name="Ma J."/>
        </authorList>
    </citation>
    <scope>NUCLEOTIDE SEQUENCE [LARGE SCALE GENOMIC DNA]</scope>
    <source>
        <strain evidence="8">JCM 32105</strain>
    </source>
</reference>
<evidence type="ECO:0000313" key="7">
    <source>
        <dbReference type="EMBL" id="GAA4461049.1"/>
    </source>
</evidence>
<evidence type="ECO:0000256" key="3">
    <source>
        <dbReference type="ARBA" id="ARBA00022989"/>
    </source>
</evidence>
<comment type="caution">
    <text evidence="7">The sequence shown here is derived from an EMBL/GenBank/DDBJ whole genome shotgun (WGS) entry which is preliminary data.</text>
</comment>
<dbReference type="Pfam" id="PF04138">
    <property type="entry name" value="GtrA_DPMS_TM"/>
    <property type="match status" value="1"/>
</dbReference>
<evidence type="ECO:0000259" key="6">
    <source>
        <dbReference type="Pfam" id="PF04138"/>
    </source>
</evidence>
<protein>
    <recommendedName>
        <fullName evidence="6">GtrA/DPMS transmembrane domain-containing protein</fullName>
    </recommendedName>
</protein>
<organism evidence="7 8">
    <name type="scientific">Nemorincola caseinilytica</name>
    <dbReference type="NCBI Taxonomy" id="2054315"/>
    <lineage>
        <taxon>Bacteria</taxon>
        <taxon>Pseudomonadati</taxon>
        <taxon>Bacteroidota</taxon>
        <taxon>Chitinophagia</taxon>
        <taxon>Chitinophagales</taxon>
        <taxon>Chitinophagaceae</taxon>
        <taxon>Nemorincola</taxon>
    </lineage>
</organism>
<evidence type="ECO:0000313" key="8">
    <source>
        <dbReference type="Proteomes" id="UP001500067"/>
    </source>
</evidence>